<keyword evidence="5 6" id="KW-0472">Membrane</keyword>
<accession>A0A0K0FPF1</accession>
<dbReference type="InterPro" id="IPR007941">
    <property type="entry name" value="DUF726"/>
</dbReference>
<evidence type="ECO:0000313" key="8">
    <source>
        <dbReference type="WBParaSite" id="SVE_1100800.1"/>
    </source>
</evidence>
<dbReference type="GO" id="GO:0016020">
    <property type="term" value="C:membrane"/>
    <property type="evidence" value="ECO:0007669"/>
    <property type="project" value="UniProtKB-SubCell"/>
</dbReference>
<evidence type="ECO:0000256" key="1">
    <source>
        <dbReference type="ARBA" id="ARBA00004141"/>
    </source>
</evidence>
<dbReference type="AlphaFoldDB" id="A0A0K0FPF1"/>
<dbReference type="Pfam" id="PF05277">
    <property type="entry name" value="DUF726"/>
    <property type="match status" value="1"/>
</dbReference>
<feature type="transmembrane region" description="Helical" evidence="6">
    <location>
        <begin position="199"/>
        <end position="224"/>
    </location>
</feature>
<evidence type="ECO:0000256" key="5">
    <source>
        <dbReference type="ARBA" id="ARBA00023136"/>
    </source>
</evidence>
<dbReference type="SUPFAM" id="SSF53474">
    <property type="entry name" value="alpha/beta-Hydrolases"/>
    <property type="match status" value="1"/>
</dbReference>
<protein>
    <submittedName>
        <fullName evidence="8">Transmembrane and coiled-coil domain-containing protein 4</fullName>
    </submittedName>
</protein>
<sequence length="567" mass="62730">MGRMSLSSSTSSSTDSLILKAFDEDLFQNLSYPIKFAFANLVTIILHQDFYEYGDIETRKFSEQTLRRILNAFKLPKSTNMSLLQQLYGNNITTDPTVLIITIKEGMSDGYHGTLMPICKILTVHLEGGIYDSRFRVFLRHLCAMLGIDWDTLEDAEEYLVKMLTKNEHQESEKLRSTNITEHKRARLRDQKVKKIKRYITIGAAGGIGGLLIGVSGGLAAPFVASGAAALIGTTAATAALATTTGAAILGTAFGVAGAGLTSYKMKKRVGNIEQFEFVKFSEGCSLQTIIVVSGWINKNSENCAFTYPWRNLRASKEQYALVYESKYLLELGNALTYLLSGVVATAVQQTLMETALHGLLTAIAWPVAIISIASMIDNPWNVCISRSVEIGEQLAETLLQRPNGQKPVTLIGFSLGARVIFHCLLKMSTRPESKGIIENVILLGAPVSASPGQWESACKVVAGRIINGYSSNDWMLKFLYRTMSIQFSIAGISPIKFTNNNRYKIANHELSHIITGHFDYVSKLDEILDELGIKMETIDKRIPYSIEKDDQESVSIRESIENKSER</sequence>
<keyword evidence="7" id="KW-1185">Reference proteome</keyword>
<organism evidence="7 8">
    <name type="scientific">Strongyloides venezuelensis</name>
    <name type="common">Threadworm</name>
    <dbReference type="NCBI Taxonomy" id="75913"/>
    <lineage>
        <taxon>Eukaryota</taxon>
        <taxon>Metazoa</taxon>
        <taxon>Ecdysozoa</taxon>
        <taxon>Nematoda</taxon>
        <taxon>Chromadorea</taxon>
        <taxon>Rhabditida</taxon>
        <taxon>Tylenchina</taxon>
        <taxon>Panagrolaimomorpha</taxon>
        <taxon>Strongyloidoidea</taxon>
        <taxon>Strongyloididae</taxon>
        <taxon>Strongyloides</taxon>
    </lineage>
</organism>
<dbReference type="PANTHER" id="PTHR17920:SF3">
    <property type="entry name" value="TRANSMEMBRANE AND COILED-COIL DOMAIN-CONTAINING PROTEIN 4"/>
    <property type="match status" value="1"/>
</dbReference>
<proteinExistence type="inferred from homology"/>
<evidence type="ECO:0000256" key="2">
    <source>
        <dbReference type="ARBA" id="ARBA00009824"/>
    </source>
</evidence>
<dbReference type="InterPro" id="IPR029058">
    <property type="entry name" value="AB_hydrolase_fold"/>
</dbReference>
<keyword evidence="4 6" id="KW-1133">Transmembrane helix</keyword>
<reference evidence="8" key="2">
    <citation type="submission" date="2015-08" db="UniProtKB">
        <authorList>
            <consortium name="WormBaseParasite"/>
        </authorList>
    </citation>
    <scope>IDENTIFICATION</scope>
</reference>
<evidence type="ECO:0000256" key="3">
    <source>
        <dbReference type="ARBA" id="ARBA00022692"/>
    </source>
</evidence>
<name>A0A0K0FPF1_STRVS</name>
<reference evidence="7" key="1">
    <citation type="submission" date="2014-07" db="EMBL/GenBank/DDBJ databases">
        <authorList>
            <person name="Martin A.A"/>
            <person name="De Silva N."/>
        </authorList>
    </citation>
    <scope>NUCLEOTIDE SEQUENCE</scope>
</reference>
<feature type="transmembrane region" description="Helical" evidence="6">
    <location>
        <begin position="356"/>
        <end position="377"/>
    </location>
</feature>
<dbReference type="PANTHER" id="PTHR17920">
    <property type="entry name" value="TRANSMEMBRANE AND COILED-COIL DOMAIN-CONTAINING PROTEIN 4 TMCO4"/>
    <property type="match status" value="1"/>
</dbReference>
<feature type="transmembrane region" description="Helical" evidence="6">
    <location>
        <begin position="236"/>
        <end position="261"/>
    </location>
</feature>
<comment type="similarity">
    <text evidence="2">Belongs to the TMCO4 family.</text>
</comment>
<dbReference type="STRING" id="75913.A0A0K0FPF1"/>
<evidence type="ECO:0000313" key="7">
    <source>
        <dbReference type="Proteomes" id="UP000035680"/>
    </source>
</evidence>
<evidence type="ECO:0000256" key="6">
    <source>
        <dbReference type="SAM" id="Phobius"/>
    </source>
</evidence>
<keyword evidence="3 6" id="KW-0812">Transmembrane</keyword>
<comment type="subcellular location">
    <subcellularLocation>
        <location evidence="1">Membrane</location>
        <topology evidence="1">Multi-pass membrane protein</topology>
    </subcellularLocation>
</comment>
<dbReference type="WBParaSite" id="SVE_1100800.1">
    <property type="protein sequence ID" value="SVE_1100800.1"/>
    <property type="gene ID" value="SVE_1100800"/>
</dbReference>
<evidence type="ECO:0000256" key="4">
    <source>
        <dbReference type="ARBA" id="ARBA00022989"/>
    </source>
</evidence>
<dbReference type="Proteomes" id="UP000035680">
    <property type="component" value="Unassembled WGS sequence"/>
</dbReference>